<protein>
    <submittedName>
        <fullName evidence="1">PIN domain containing protein</fullName>
    </submittedName>
</protein>
<evidence type="ECO:0000313" key="2">
    <source>
        <dbReference type="Proteomes" id="UP000663292"/>
    </source>
</evidence>
<sequence length="181" mass="19561">METVVADTCALASLAIPRSVSSYDTASEPDPLQYLLTGSDVFVPTQVETELQEMAGYDDVHAAAATNVRAADEHYRVVDPLDREDADDALPAYGLDEGETAAIVLANALGVDALLTDEFTNLARVHALIEGATLVPTPRLLRDYARVGHMREEQARRLVETIAPHRSWGANSYVQAVLATL</sequence>
<evidence type="ECO:0000313" key="1">
    <source>
        <dbReference type="EMBL" id="QSG14695.1"/>
    </source>
</evidence>
<organism evidence="1 2">
    <name type="scientific">Halapricum desulfuricans</name>
    <dbReference type="NCBI Taxonomy" id="2841257"/>
    <lineage>
        <taxon>Archaea</taxon>
        <taxon>Methanobacteriati</taxon>
        <taxon>Methanobacteriota</taxon>
        <taxon>Stenosarchaea group</taxon>
        <taxon>Halobacteria</taxon>
        <taxon>Halobacteriales</taxon>
        <taxon>Haloarculaceae</taxon>
        <taxon>Halapricum</taxon>
    </lineage>
</organism>
<proteinExistence type="predicted"/>
<keyword evidence="2" id="KW-1185">Reference proteome</keyword>
<gene>
    <name evidence="1" type="ORF">HSEST_1162</name>
</gene>
<reference evidence="1 2" key="1">
    <citation type="submission" date="2020-11" db="EMBL/GenBank/DDBJ databases">
        <title>Carbohydrate-dependent, anaerobic sulfur respiration: A novel catabolism in halophilic archaea.</title>
        <authorList>
            <person name="Sorokin D.Y."/>
            <person name="Messina E."/>
            <person name="Smedile F."/>
            <person name="La Cono V."/>
            <person name="Hallsworth J.E."/>
            <person name="Yakimov M.M."/>
        </authorList>
    </citation>
    <scope>NUCLEOTIDE SEQUENCE [LARGE SCALE GENOMIC DNA]</scope>
    <source>
        <strain evidence="1 2">HSR-Est</strain>
    </source>
</reference>
<dbReference type="RefSeq" id="WP_229122743.1">
    <property type="nucleotide sequence ID" value="NZ_CP064791.1"/>
</dbReference>
<dbReference type="Proteomes" id="UP000663292">
    <property type="component" value="Chromosome"/>
</dbReference>
<accession>A0A897NT58</accession>
<name>A0A897NT58_9EURY</name>
<dbReference type="AlphaFoldDB" id="A0A897NT58"/>
<dbReference type="Pfam" id="PF11848">
    <property type="entry name" value="DUF3368"/>
    <property type="match status" value="1"/>
</dbReference>
<dbReference type="EMBL" id="CP064791">
    <property type="protein sequence ID" value="QSG14695.1"/>
    <property type="molecule type" value="Genomic_DNA"/>
</dbReference>
<dbReference type="GeneID" id="68857798"/>
<dbReference type="InterPro" id="IPR021799">
    <property type="entry name" value="PIN-like_prokaryotic"/>
</dbReference>